<comment type="similarity">
    <text evidence="1">Belongs to the 5-formyltetrahydrofolate cyclo-ligase family.</text>
</comment>
<dbReference type="GO" id="GO:0030272">
    <property type="term" value="F:5-formyltetrahydrofolate cyclo-ligase activity"/>
    <property type="evidence" value="ECO:0007669"/>
    <property type="project" value="TreeGrafter"/>
</dbReference>
<dbReference type="InterPro" id="IPR037171">
    <property type="entry name" value="NagB/RpiA_transferase-like"/>
</dbReference>
<gene>
    <name evidence="4" type="ORF">METZ01_LOCUS3023</name>
</gene>
<reference evidence="4" key="1">
    <citation type="submission" date="2018-05" db="EMBL/GenBank/DDBJ databases">
        <authorList>
            <person name="Lanie J.A."/>
            <person name="Ng W.-L."/>
            <person name="Kazmierczak K.M."/>
            <person name="Andrzejewski T.M."/>
            <person name="Davidsen T.M."/>
            <person name="Wayne K.J."/>
            <person name="Tettelin H."/>
            <person name="Glass J.I."/>
            <person name="Rusch D."/>
            <person name="Podicherti R."/>
            <person name="Tsui H.-C.T."/>
            <person name="Winkler M.E."/>
        </authorList>
    </citation>
    <scope>NUCLEOTIDE SEQUENCE</scope>
</reference>
<dbReference type="PANTHER" id="PTHR23407:SF1">
    <property type="entry name" value="5-FORMYLTETRAHYDROFOLATE CYCLO-LIGASE"/>
    <property type="match status" value="1"/>
</dbReference>
<dbReference type="NCBIfam" id="TIGR02727">
    <property type="entry name" value="MTHFS_bact"/>
    <property type="match status" value="1"/>
</dbReference>
<dbReference type="EMBL" id="UINC01000155">
    <property type="protein sequence ID" value="SUZ50169.1"/>
    <property type="molecule type" value="Genomic_DNA"/>
</dbReference>
<dbReference type="GO" id="GO:0035999">
    <property type="term" value="P:tetrahydrofolate interconversion"/>
    <property type="evidence" value="ECO:0007669"/>
    <property type="project" value="TreeGrafter"/>
</dbReference>
<sequence>MIIENSKSELRKIGKNIRSKIDPFLREKYSHEINQYICTTDYFLNAENISFYLPMKDEVDVWPLIEKSWKLNKNVFVPSIRNNATLNFHKINRNTEYITNNFGLNEPINGERKSPTDLDVVIMPLVVFDNCGNRIGMGGGYYDKTFAFLNGSNAPFKTKLIGVSFACQKVKNIKKDSWDVNLFQVITEKGPAY</sequence>
<dbReference type="PANTHER" id="PTHR23407">
    <property type="entry name" value="ATPASE INHIBITOR/5-FORMYLTETRAHYDROFOLATE CYCLO-LIGASE"/>
    <property type="match status" value="1"/>
</dbReference>
<name>A0A381N6T7_9ZZZZ</name>
<dbReference type="SUPFAM" id="SSF100950">
    <property type="entry name" value="NagB/RpiA/CoA transferase-like"/>
    <property type="match status" value="1"/>
</dbReference>
<dbReference type="InterPro" id="IPR002698">
    <property type="entry name" value="FTHF_cligase"/>
</dbReference>
<evidence type="ECO:0000256" key="2">
    <source>
        <dbReference type="ARBA" id="ARBA00022741"/>
    </source>
</evidence>
<evidence type="ECO:0008006" key="5">
    <source>
        <dbReference type="Google" id="ProtNLM"/>
    </source>
</evidence>
<organism evidence="4">
    <name type="scientific">marine metagenome</name>
    <dbReference type="NCBI Taxonomy" id="408172"/>
    <lineage>
        <taxon>unclassified sequences</taxon>
        <taxon>metagenomes</taxon>
        <taxon>ecological metagenomes</taxon>
    </lineage>
</organism>
<dbReference type="Pfam" id="PF01812">
    <property type="entry name" value="5-FTHF_cyc-lig"/>
    <property type="match status" value="1"/>
</dbReference>
<dbReference type="GO" id="GO:0009396">
    <property type="term" value="P:folic acid-containing compound biosynthetic process"/>
    <property type="evidence" value="ECO:0007669"/>
    <property type="project" value="TreeGrafter"/>
</dbReference>
<protein>
    <recommendedName>
        <fullName evidence="5">5-formyltetrahydrofolate cyclo-ligase</fullName>
    </recommendedName>
</protein>
<evidence type="ECO:0000313" key="4">
    <source>
        <dbReference type="EMBL" id="SUZ50169.1"/>
    </source>
</evidence>
<keyword evidence="3" id="KW-0067">ATP-binding</keyword>
<dbReference type="Gene3D" id="3.40.50.10420">
    <property type="entry name" value="NagB/RpiA/CoA transferase-like"/>
    <property type="match status" value="1"/>
</dbReference>
<dbReference type="AlphaFoldDB" id="A0A381N6T7"/>
<dbReference type="PIRSF" id="PIRSF006806">
    <property type="entry name" value="FTHF_cligase"/>
    <property type="match status" value="1"/>
</dbReference>
<keyword evidence="2" id="KW-0547">Nucleotide-binding</keyword>
<proteinExistence type="inferred from homology"/>
<accession>A0A381N6T7</accession>
<evidence type="ECO:0000256" key="1">
    <source>
        <dbReference type="ARBA" id="ARBA00010638"/>
    </source>
</evidence>
<evidence type="ECO:0000256" key="3">
    <source>
        <dbReference type="ARBA" id="ARBA00022840"/>
    </source>
</evidence>
<dbReference type="InterPro" id="IPR024185">
    <property type="entry name" value="FTHF_cligase-like_sf"/>
</dbReference>
<dbReference type="GO" id="GO:0005524">
    <property type="term" value="F:ATP binding"/>
    <property type="evidence" value="ECO:0007669"/>
    <property type="project" value="UniProtKB-KW"/>
</dbReference>